<proteinExistence type="predicted"/>
<organism evidence="2">
    <name type="scientific">uncultured Caudovirales phage</name>
    <dbReference type="NCBI Taxonomy" id="2100421"/>
    <lineage>
        <taxon>Viruses</taxon>
        <taxon>Duplodnaviria</taxon>
        <taxon>Heunggongvirae</taxon>
        <taxon>Uroviricota</taxon>
        <taxon>Caudoviricetes</taxon>
        <taxon>Peduoviridae</taxon>
        <taxon>Maltschvirus</taxon>
        <taxon>Maltschvirus maltsch</taxon>
    </lineage>
</organism>
<dbReference type="EMBL" id="LR798243">
    <property type="protein sequence ID" value="CAB5215227.1"/>
    <property type="molecule type" value="Genomic_DNA"/>
</dbReference>
<protein>
    <submittedName>
        <fullName evidence="2">Bacteriophage phiKZ, Orf197</fullName>
    </submittedName>
</protein>
<sequence length="122" mass="13996">MISIKIALLILLLLQIKHWYIDFVDQSMEEVKSKGIYGDWPGIWHSGKHGLATAVIFSLFVSAPVAFALGVLDFATHYHTDWTKMNYGNRDITTPQFWNHLGLDQMAHQIVYIILIGLLVWK</sequence>
<name>A0A6J7WLD5_9CAUD</name>
<reference evidence="2" key="1">
    <citation type="submission" date="2020-05" db="EMBL/GenBank/DDBJ databases">
        <authorList>
            <person name="Chiriac C."/>
            <person name="Salcher M."/>
            <person name="Ghai R."/>
            <person name="Kavagutti S V."/>
        </authorList>
    </citation>
    <scope>NUCLEOTIDE SEQUENCE</scope>
</reference>
<feature type="transmembrane region" description="Helical" evidence="1">
    <location>
        <begin position="50"/>
        <end position="76"/>
    </location>
</feature>
<accession>A0A6J7WLD5</accession>
<feature type="transmembrane region" description="Helical" evidence="1">
    <location>
        <begin position="97"/>
        <end position="121"/>
    </location>
</feature>
<keyword evidence="1" id="KW-0812">Transmembrane</keyword>
<dbReference type="InterPro" id="IPR021737">
    <property type="entry name" value="Phage_phiKZ_Orf197"/>
</dbReference>
<gene>
    <name evidence="2" type="ORF">UFOVP190_455</name>
</gene>
<keyword evidence="1" id="KW-1133">Transmembrane helix</keyword>
<dbReference type="Pfam" id="PF11750">
    <property type="entry name" value="DUF3307"/>
    <property type="match status" value="1"/>
</dbReference>
<evidence type="ECO:0000256" key="1">
    <source>
        <dbReference type="SAM" id="Phobius"/>
    </source>
</evidence>
<evidence type="ECO:0000313" key="2">
    <source>
        <dbReference type="EMBL" id="CAB5215227.1"/>
    </source>
</evidence>
<keyword evidence="1" id="KW-0472">Membrane</keyword>